<dbReference type="EMBL" id="JAAAMI010000003">
    <property type="protein sequence ID" value="NDV43335.1"/>
    <property type="molecule type" value="Genomic_DNA"/>
</dbReference>
<dbReference type="AlphaFoldDB" id="A0A6I5KTK3"/>
<dbReference type="Proteomes" id="UP000468707">
    <property type="component" value="Unassembled WGS sequence"/>
</dbReference>
<sequence>MKCFIIFFYLIPIIGFSQIQNIDKLSKDKVLVEENIKFWNDSLKRIQKALDIEIEKVTISNNQILFTKRGAVLRIGSGALSEIIVELPVNTKIYLISKEEAYLKVNSEYGEGYVFQYYTNYSKSKAAQNSISPSTNSLTKEKSSNPPTSSYKSSTRTKSYSTSRRYIRGPRGGCYYINSNGNKTYVDRSLCN</sequence>
<keyword evidence="3" id="KW-1185">Reference proteome</keyword>
<organism evidence="2 3">
    <name type="scientific">Flagellimonas sediminis</name>
    <dbReference type="NCBI Taxonomy" id="2696468"/>
    <lineage>
        <taxon>Bacteria</taxon>
        <taxon>Pseudomonadati</taxon>
        <taxon>Bacteroidota</taxon>
        <taxon>Flavobacteriia</taxon>
        <taxon>Flavobacteriales</taxon>
        <taxon>Flavobacteriaceae</taxon>
        <taxon>Flagellimonas</taxon>
    </lineage>
</organism>
<evidence type="ECO:0000313" key="2">
    <source>
        <dbReference type="EMBL" id="NDV43335.1"/>
    </source>
</evidence>
<feature type="region of interest" description="Disordered" evidence="1">
    <location>
        <begin position="129"/>
        <end position="165"/>
    </location>
</feature>
<name>A0A6I5KTK3_9FLAO</name>
<comment type="caution">
    <text evidence="2">The sequence shown here is derived from an EMBL/GenBank/DDBJ whole genome shotgun (WGS) entry which is preliminary data.</text>
</comment>
<reference evidence="2 3" key="1">
    <citation type="submission" date="2020-01" db="EMBL/GenBank/DDBJ databases">
        <title>Muricauda sediminis sp.nov. 40Bstr401.</title>
        <authorList>
            <person name="Xue Z."/>
            <person name="Zhu S."/>
            <person name="Ren N."/>
            <person name="Chen T."/>
            <person name="Chen X."/>
            <person name="Chen J."/>
            <person name="Yang J."/>
        </authorList>
    </citation>
    <scope>NUCLEOTIDE SEQUENCE [LARGE SCALE GENOMIC DNA]</scope>
    <source>
        <strain evidence="2 3">40Bstr401</strain>
    </source>
</reference>
<feature type="compositionally biased region" description="Low complexity" evidence="1">
    <location>
        <begin position="144"/>
        <end position="164"/>
    </location>
</feature>
<evidence type="ECO:0000313" key="3">
    <source>
        <dbReference type="Proteomes" id="UP000468707"/>
    </source>
</evidence>
<feature type="compositionally biased region" description="Polar residues" evidence="1">
    <location>
        <begin position="129"/>
        <end position="138"/>
    </location>
</feature>
<protein>
    <recommendedName>
        <fullName evidence="4">SH3 domain-containing protein</fullName>
    </recommendedName>
</protein>
<evidence type="ECO:0008006" key="4">
    <source>
        <dbReference type="Google" id="ProtNLM"/>
    </source>
</evidence>
<gene>
    <name evidence="2" type="ORF">GTK07_08340</name>
</gene>
<evidence type="ECO:0000256" key="1">
    <source>
        <dbReference type="SAM" id="MobiDB-lite"/>
    </source>
</evidence>
<accession>A0A6I5KTK3</accession>
<dbReference type="RefSeq" id="WP_163634455.1">
    <property type="nucleotide sequence ID" value="NZ_JAAAMI010000003.1"/>
</dbReference>
<proteinExistence type="predicted"/>